<gene>
    <name evidence="2" type="ORF">LIER_16781</name>
</gene>
<dbReference type="PANTHER" id="PTHR36607">
    <property type="entry name" value="1,2-DIHYDROXY-3-KETO-5-METHYLTHIOPENTENE DIOXYGENASE 4"/>
    <property type="match status" value="1"/>
</dbReference>
<organism evidence="2 3">
    <name type="scientific">Lithospermum erythrorhizon</name>
    <name type="common">Purple gromwell</name>
    <name type="synonym">Lithospermum officinale var. erythrorhizon</name>
    <dbReference type="NCBI Taxonomy" id="34254"/>
    <lineage>
        <taxon>Eukaryota</taxon>
        <taxon>Viridiplantae</taxon>
        <taxon>Streptophyta</taxon>
        <taxon>Embryophyta</taxon>
        <taxon>Tracheophyta</taxon>
        <taxon>Spermatophyta</taxon>
        <taxon>Magnoliopsida</taxon>
        <taxon>eudicotyledons</taxon>
        <taxon>Gunneridae</taxon>
        <taxon>Pentapetalae</taxon>
        <taxon>asterids</taxon>
        <taxon>lamiids</taxon>
        <taxon>Boraginales</taxon>
        <taxon>Boraginaceae</taxon>
        <taxon>Boraginoideae</taxon>
        <taxon>Lithospermeae</taxon>
        <taxon>Lithospermum</taxon>
    </lineage>
</organism>
<protein>
    <recommendedName>
        <fullName evidence="4">Aminotransferase-like plant mobile domain-containing protein</fullName>
    </recommendedName>
</protein>
<keyword evidence="3" id="KW-1185">Reference proteome</keyword>
<evidence type="ECO:0000313" key="3">
    <source>
        <dbReference type="Proteomes" id="UP001454036"/>
    </source>
</evidence>
<evidence type="ECO:0000313" key="2">
    <source>
        <dbReference type="EMBL" id="GAA0160165.1"/>
    </source>
</evidence>
<reference evidence="2 3" key="1">
    <citation type="submission" date="2024-01" db="EMBL/GenBank/DDBJ databases">
        <title>The complete chloroplast genome sequence of Lithospermum erythrorhizon: insights into the phylogenetic relationship among Boraginaceae species and the maternal lineages of purple gromwells.</title>
        <authorList>
            <person name="Okada T."/>
            <person name="Watanabe K."/>
        </authorList>
    </citation>
    <scope>NUCLEOTIDE SEQUENCE [LARGE SCALE GENOMIC DNA]</scope>
</reference>
<accession>A0AAV3Q889</accession>
<comment type="caution">
    <text evidence="2">The sequence shown here is derived from an EMBL/GenBank/DDBJ whole genome shotgun (WGS) entry which is preliminary data.</text>
</comment>
<dbReference type="Proteomes" id="UP001454036">
    <property type="component" value="Unassembled WGS sequence"/>
</dbReference>
<proteinExistence type="predicted"/>
<dbReference type="AlphaFoldDB" id="A0AAV3Q889"/>
<sequence>MSWTLGEPSRAYFLAGRGHTRDKLLRIYHILREDIATWHWSSDSSISFHRLFKYTLGYWEWAEDVLSPCLAKLYTAGIYVACRFLLHVNHSLANSTSDRYVSPVEWINFWSALRRRYTGHLTVETNLEGSSYVPCYPRGSVPAHGSCSTASLRVFNHLWIPSSLVDEVYCWLSVFVLPLDVIGSIRPSVFKMVGCMAIGKTVSLGIPVLASIYRGLHLITTARYISNSSSCFPVHYLLGWMGSYLCTCPLMKRYPPGPYMVSLRTNMVGYREDAYFLLEAYSPHRFSMQLGFSPTIPGFKSKSRDTILAFEGLRYWRSCIANRLGQSVTFPSALDNVFYAESIRSAPPGPNKGKSVPHLPISVIPSSSKPLKKCSLTEDDSVDRDPKHAKWLSTRRPSPVARTFLLRLPRMSKWPCFRRLCHTRGMRLGQRMWIDEPSNIEASGEEAQTEVVDNEGQSDCMITEVVDVVGPAAPLPTGVQCIVSILRDSLKAAWGELFSFVVDKLPETLLVEEEGIMDSFEVLTRSSRQDLSSQGEKPKAVFSKARLVVDARCSVVPPEVHDRFIAIQIASVESSSKLQHKTEAIGSVCITLQ</sequence>
<evidence type="ECO:0008006" key="4">
    <source>
        <dbReference type="Google" id="ProtNLM"/>
    </source>
</evidence>
<dbReference type="EMBL" id="BAABME010003794">
    <property type="protein sequence ID" value="GAA0160165.1"/>
    <property type="molecule type" value="Genomic_DNA"/>
</dbReference>
<name>A0AAV3Q889_LITER</name>
<dbReference type="PANTHER" id="PTHR36607:SF20">
    <property type="entry name" value="AMINOTRANSFERASE-LIKE PLANT MOBILE DOMAIN-CONTAINING PROTEIN"/>
    <property type="match status" value="1"/>
</dbReference>
<evidence type="ECO:0000256" key="1">
    <source>
        <dbReference type="SAM" id="MobiDB-lite"/>
    </source>
</evidence>
<feature type="region of interest" description="Disordered" evidence="1">
    <location>
        <begin position="349"/>
        <end position="381"/>
    </location>
</feature>